<keyword evidence="15" id="KW-1185">Reference proteome</keyword>
<sequence length="1326" mass="144322">MATIIIKRPLRRAAPVVPSGEVILDPPPENPPPTNRRWSQMLMILPMIAGTAAMGLMMGVGARGPLAYIAGGMYGASILGMVAVQFATQTSGPNKAEMIEARRQYMRTLSHLRVQVVKTITQQREALFYRHPDPEGLWSAVGGARLWERRRDDGDFGVVRIGLGPQEIATPLIPPQTRPVDELEPLCAMALRRFVTTYSIVPDLPVAVALRDFARIYVRGSDEPSRSLVRSIVAQYAAFHAPDDAIVGFCVSEAERPFWEWAKWLPQALHAQKHDGVGPMRLVAPGVAALEAMLDDTLVNRPRFNVGAGPTSSPHILVVIDGGTTVGSDHLMTEGGVDGVTVIDLANPPPRLLDDATVVLEVADDGALTAITMDGTTSIGKADVCDPEDIEVLARELSPLRLSGNDVEPVAGDHFVSGEIGLADLLELGDPYEFDVNRLWSNRPNRDRLRIPIGVGTDGRPIELDLKESAQEGMGPHGLLVGATGSGKSELLRTLVISLAITHHPENLNFVLVDFKGGATFATLDRLPHTSAVITNLSEELALVDRMLGAISGELTRRQELLRRAGNYASQRDYERARVAGVPLAPLPSLLIICDEFSELLTARPDFIDMFVQIGRVGRSLGIHLLLASQRLDEGRLRGLDSHLSYRLGLRTFSSMESRAVLGVPDAFELPRSPGNGLMKVDTTELIRFRAAYVSGVYRKWDDTNVGSLRRNPQPVRAYTSQYVAPPVDENPTPQQEQSEDDDDVRGETLLDVLVARLEGKGVPAHQVWLPPLSEPPTLDQMLPPLVRHSQRGLTVSAPEMVGSLTAIGGVVDKPFEQRRDLLVLDLAGAGGNTAVVGGPRSGKSNLLRTLIASLALTHTPQEVQFFALDFGGGGLNAMRDLPHVGTVATRNDIGVVRRTVAEARTIMRMRERRFATEGIDSIATYRQRKRDGDFGDDPFGDLFLVIDGWLTIRNDFDDLEPAITELASSGLGFGIHLIVACNRWMDFRPAIRDMFGTKLEMRLGDSTDSMINRREALNVPEGTPGRGLIPGPLHFLAGLPRLDGQQDPTHTAEGMTKLVQAVRNDWTGQDAPSVRLLPDLLPYEAIAPARAPSRNAIPIGIAESDLQPVFLDFDAEPHCLLLGDVEAGKSSFLRSLARGIVERYTPEQAKIMIIDHRRSLLGLINTPHLIGYGTAGPTSTALIAEAAQVMEKRLPGPDVTPEQLRNRSWYKGSDLYLLVDDYDLVATQTSNPLLPMLEYFAQGRDIGLHVIITRRVGGAGRAMFDPVISRIRDLASPGILMSGPPDEGPLIGNIKPSIMPAGRGWLITRRSGAGLVQLAYTPPAQ</sequence>
<evidence type="ECO:0000256" key="5">
    <source>
        <dbReference type="ARBA" id="ARBA00022741"/>
    </source>
</evidence>
<evidence type="ECO:0000313" key="15">
    <source>
        <dbReference type="Proteomes" id="UP000612585"/>
    </source>
</evidence>
<dbReference type="InterPro" id="IPR001496">
    <property type="entry name" value="SOCS_box"/>
</dbReference>
<evidence type="ECO:0000256" key="11">
    <source>
        <dbReference type="SAM" id="Phobius"/>
    </source>
</evidence>
<dbReference type="GO" id="GO:0005524">
    <property type="term" value="F:ATP binding"/>
    <property type="evidence" value="ECO:0007669"/>
    <property type="project" value="UniProtKB-UniRule"/>
</dbReference>
<accession>A0A8J4E8B6</accession>
<feature type="domain" description="FtsK" evidence="13">
    <location>
        <begin position="459"/>
        <end position="659"/>
    </location>
</feature>
<dbReference type="PANTHER" id="PTHR22683:SF1">
    <property type="entry name" value="TYPE VII SECRETION SYSTEM PROTEIN ESSC"/>
    <property type="match status" value="1"/>
</dbReference>
<dbReference type="RefSeq" id="WP_204008414.1">
    <property type="nucleotide sequence ID" value="NZ_BOPG01000081.1"/>
</dbReference>
<dbReference type="Gene3D" id="3.40.50.300">
    <property type="entry name" value="P-loop containing nucleotide triphosphate hydrolases"/>
    <property type="match status" value="3"/>
</dbReference>
<dbReference type="Proteomes" id="UP000612585">
    <property type="component" value="Unassembled WGS sequence"/>
</dbReference>
<evidence type="ECO:0000256" key="9">
    <source>
        <dbReference type="PROSITE-ProRule" id="PRU00289"/>
    </source>
</evidence>
<evidence type="ECO:0000256" key="2">
    <source>
        <dbReference type="ARBA" id="ARBA00022475"/>
    </source>
</evidence>
<organism evidence="14 15">
    <name type="scientific">Virgisporangium aurantiacum</name>
    <dbReference type="NCBI Taxonomy" id="175570"/>
    <lineage>
        <taxon>Bacteria</taxon>
        <taxon>Bacillati</taxon>
        <taxon>Actinomycetota</taxon>
        <taxon>Actinomycetes</taxon>
        <taxon>Micromonosporales</taxon>
        <taxon>Micromonosporaceae</taxon>
        <taxon>Virgisporangium</taxon>
    </lineage>
</organism>
<dbReference type="GO" id="GO:0005886">
    <property type="term" value="C:plasma membrane"/>
    <property type="evidence" value="ECO:0007669"/>
    <property type="project" value="UniProtKB-SubCell"/>
</dbReference>
<evidence type="ECO:0000256" key="10">
    <source>
        <dbReference type="SAM" id="MobiDB-lite"/>
    </source>
</evidence>
<dbReference type="NCBIfam" id="TIGR03924">
    <property type="entry name" value="T7SS_EccC_a"/>
    <property type="match status" value="1"/>
</dbReference>
<dbReference type="InterPro" id="IPR003593">
    <property type="entry name" value="AAA+_ATPase"/>
</dbReference>
<reference evidence="14" key="1">
    <citation type="submission" date="2021-01" db="EMBL/GenBank/DDBJ databases">
        <title>Whole genome shotgun sequence of Virgisporangium aurantiacum NBRC 16421.</title>
        <authorList>
            <person name="Komaki H."/>
            <person name="Tamura T."/>
        </authorList>
    </citation>
    <scope>NUCLEOTIDE SEQUENCE</scope>
    <source>
        <strain evidence="14">NBRC 16421</strain>
    </source>
</reference>
<dbReference type="PANTHER" id="PTHR22683">
    <property type="entry name" value="SPORULATION PROTEIN RELATED"/>
    <property type="match status" value="1"/>
</dbReference>
<proteinExistence type="predicted"/>
<dbReference type="Pfam" id="PF01580">
    <property type="entry name" value="FtsK_SpoIIIE"/>
    <property type="match status" value="3"/>
</dbReference>
<dbReference type="InterPro" id="IPR002543">
    <property type="entry name" value="FtsK_dom"/>
</dbReference>
<keyword evidence="4" id="KW-0677">Repeat</keyword>
<gene>
    <name evidence="14" type="primary">ftsK_6</name>
    <name evidence="14" type="ORF">Vau01_101530</name>
</gene>
<keyword evidence="7 11" id="KW-1133">Transmembrane helix</keyword>
<feature type="domain" description="FtsK" evidence="13">
    <location>
        <begin position="819"/>
        <end position="1011"/>
    </location>
</feature>
<keyword evidence="2" id="KW-1003">Cell membrane</keyword>
<evidence type="ECO:0000256" key="7">
    <source>
        <dbReference type="ARBA" id="ARBA00022989"/>
    </source>
</evidence>
<feature type="binding site" evidence="9">
    <location>
        <begin position="1124"/>
        <end position="1131"/>
    </location>
    <ligand>
        <name>ATP</name>
        <dbReference type="ChEBI" id="CHEBI:30616"/>
    </ligand>
</feature>
<evidence type="ECO:0000256" key="6">
    <source>
        <dbReference type="ARBA" id="ARBA00022840"/>
    </source>
</evidence>
<name>A0A8J4E8B6_9ACTN</name>
<feature type="binding site" evidence="9">
    <location>
        <begin position="838"/>
        <end position="845"/>
    </location>
    <ligand>
        <name>ATP</name>
        <dbReference type="ChEBI" id="CHEBI:30616"/>
    </ligand>
</feature>
<evidence type="ECO:0000256" key="8">
    <source>
        <dbReference type="ARBA" id="ARBA00023136"/>
    </source>
</evidence>
<comment type="caution">
    <text evidence="14">The sequence shown here is derived from an EMBL/GenBank/DDBJ whole genome shotgun (WGS) entry which is preliminary data.</text>
</comment>
<feature type="transmembrane region" description="Helical" evidence="11">
    <location>
        <begin position="38"/>
        <end position="59"/>
    </location>
</feature>
<keyword evidence="5 9" id="KW-0547">Nucleotide-binding</keyword>
<dbReference type="InterPro" id="IPR027417">
    <property type="entry name" value="P-loop_NTPase"/>
</dbReference>
<keyword evidence="6 9" id="KW-0067">ATP-binding</keyword>
<evidence type="ECO:0000259" key="12">
    <source>
        <dbReference type="PROSITE" id="PS50225"/>
    </source>
</evidence>
<feature type="binding site" evidence="9">
    <location>
        <begin position="482"/>
        <end position="489"/>
    </location>
    <ligand>
        <name>ATP</name>
        <dbReference type="ChEBI" id="CHEBI:30616"/>
    </ligand>
</feature>
<evidence type="ECO:0000313" key="14">
    <source>
        <dbReference type="EMBL" id="GIJ62637.1"/>
    </source>
</evidence>
<feature type="region of interest" description="Disordered" evidence="10">
    <location>
        <begin position="722"/>
        <end position="745"/>
    </location>
</feature>
<keyword evidence="3 11" id="KW-0812">Transmembrane</keyword>
<keyword evidence="8 11" id="KW-0472">Membrane</keyword>
<dbReference type="InterPro" id="IPR023836">
    <property type="entry name" value="EccCa-like_Actinobacteria"/>
</dbReference>
<dbReference type="GO" id="GO:0003677">
    <property type="term" value="F:DNA binding"/>
    <property type="evidence" value="ECO:0007669"/>
    <property type="project" value="InterPro"/>
</dbReference>
<dbReference type="SMART" id="SM00382">
    <property type="entry name" value="AAA"/>
    <property type="match status" value="3"/>
</dbReference>
<feature type="domain" description="FtsK" evidence="13">
    <location>
        <begin position="1107"/>
        <end position="1291"/>
    </location>
</feature>
<dbReference type="PROSITE" id="PS50225">
    <property type="entry name" value="SOCS"/>
    <property type="match status" value="1"/>
</dbReference>
<evidence type="ECO:0000256" key="1">
    <source>
        <dbReference type="ARBA" id="ARBA00004651"/>
    </source>
</evidence>
<dbReference type="PROSITE" id="PS50901">
    <property type="entry name" value="FTSK"/>
    <property type="match status" value="3"/>
</dbReference>
<comment type="subcellular location">
    <subcellularLocation>
        <location evidence="1">Cell membrane</location>
        <topology evidence="1">Multi-pass membrane protein</topology>
    </subcellularLocation>
</comment>
<dbReference type="EMBL" id="BOPG01000081">
    <property type="protein sequence ID" value="GIJ62637.1"/>
    <property type="molecule type" value="Genomic_DNA"/>
</dbReference>
<evidence type="ECO:0000259" key="13">
    <source>
        <dbReference type="PROSITE" id="PS50901"/>
    </source>
</evidence>
<evidence type="ECO:0000256" key="4">
    <source>
        <dbReference type="ARBA" id="ARBA00022737"/>
    </source>
</evidence>
<dbReference type="InterPro" id="IPR023837">
    <property type="entry name" value="EccCb-like_Actinobacteria"/>
</dbReference>
<dbReference type="SUPFAM" id="SSF52540">
    <property type="entry name" value="P-loop containing nucleoside triphosphate hydrolases"/>
    <property type="match status" value="3"/>
</dbReference>
<protein>
    <submittedName>
        <fullName evidence="14">Type VII secretion protein EccC</fullName>
    </submittedName>
</protein>
<dbReference type="NCBIfam" id="TIGR03925">
    <property type="entry name" value="T7SS_EccC_b"/>
    <property type="match status" value="1"/>
</dbReference>
<feature type="transmembrane region" description="Helical" evidence="11">
    <location>
        <begin position="66"/>
        <end position="87"/>
    </location>
</feature>
<dbReference type="InterPro" id="IPR050206">
    <property type="entry name" value="FtsK/SpoIIIE/SftA"/>
</dbReference>
<evidence type="ECO:0000256" key="3">
    <source>
        <dbReference type="ARBA" id="ARBA00022692"/>
    </source>
</evidence>
<feature type="domain" description="SOCS box" evidence="12">
    <location>
        <begin position="167"/>
        <end position="220"/>
    </location>
</feature>